<dbReference type="AlphaFoldDB" id="A0A6N4UMW2"/>
<dbReference type="EMBL" id="AP022565">
    <property type="protein sequence ID" value="BBX24881.1"/>
    <property type="molecule type" value="Genomic_DNA"/>
</dbReference>
<sequence>MTAFNDLDDYFALPRVSGLAVSPDGSRLVTTVSTLNDKRTEFVSAIWELDPAGVEPARRLTQGAKGESAPVFTADADVLFLSVRPAEGDDTPPAALWRLPATGGEAFEVLAMPGGVTAAVSARAADATVVTTSCCRRRPGRRRQGTARGAQGHQGVGDPAHRLPGPALGSRPGAGPAHLFDLGMTRPGHRI</sequence>
<protein>
    <submittedName>
        <fullName evidence="2">Uncharacterized protein</fullName>
    </submittedName>
</protein>
<evidence type="ECO:0000313" key="3">
    <source>
        <dbReference type="Proteomes" id="UP000466906"/>
    </source>
</evidence>
<name>A0A6N4UMW2_9MYCO</name>
<feature type="region of interest" description="Disordered" evidence="1">
    <location>
        <begin position="138"/>
        <end position="191"/>
    </location>
</feature>
<dbReference type="Proteomes" id="UP000466906">
    <property type="component" value="Chromosome"/>
</dbReference>
<dbReference type="Gene3D" id="2.120.10.30">
    <property type="entry name" value="TolB, C-terminal domain"/>
    <property type="match status" value="1"/>
</dbReference>
<accession>A0A6N4UMW2</accession>
<dbReference type="SUPFAM" id="SSF82171">
    <property type="entry name" value="DPP6 N-terminal domain-like"/>
    <property type="match status" value="1"/>
</dbReference>
<organism evidence="2 3">
    <name type="scientific">Mycolicibacterium alvei</name>
    <dbReference type="NCBI Taxonomy" id="67081"/>
    <lineage>
        <taxon>Bacteria</taxon>
        <taxon>Bacillati</taxon>
        <taxon>Actinomycetota</taxon>
        <taxon>Actinomycetes</taxon>
        <taxon>Mycobacteriales</taxon>
        <taxon>Mycobacteriaceae</taxon>
        <taxon>Mycolicibacterium</taxon>
    </lineage>
</organism>
<gene>
    <name evidence="2" type="ORF">MALV_00060</name>
</gene>
<reference evidence="2 3" key="1">
    <citation type="journal article" date="2019" name="Emerg. Microbes Infect.">
        <title>Comprehensive subspecies identification of 175 nontuberculous mycobacteria species based on 7547 genomic profiles.</title>
        <authorList>
            <person name="Matsumoto Y."/>
            <person name="Kinjo T."/>
            <person name="Motooka D."/>
            <person name="Nabeya D."/>
            <person name="Jung N."/>
            <person name="Uechi K."/>
            <person name="Horii T."/>
            <person name="Iida T."/>
            <person name="Fujita J."/>
            <person name="Nakamura S."/>
        </authorList>
    </citation>
    <scope>NUCLEOTIDE SEQUENCE [LARGE SCALE GENOMIC DNA]</scope>
    <source>
        <strain evidence="2 3">JCM 12272</strain>
    </source>
</reference>
<dbReference type="KEGG" id="malv:MALV_00060"/>
<evidence type="ECO:0000313" key="2">
    <source>
        <dbReference type="EMBL" id="BBX24881.1"/>
    </source>
</evidence>
<evidence type="ECO:0000256" key="1">
    <source>
        <dbReference type="SAM" id="MobiDB-lite"/>
    </source>
</evidence>
<dbReference type="InterPro" id="IPR011042">
    <property type="entry name" value="6-blade_b-propeller_TolB-like"/>
</dbReference>
<dbReference type="RefSeq" id="WP_163660037.1">
    <property type="nucleotide sequence ID" value="NZ_AP022565.1"/>
</dbReference>
<keyword evidence="3" id="KW-1185">Reference proteome</keyword>
<proteinExistence type="predicted"/>